<dbReference type="PANTHER" id="PTHR11647:SF1">
    <property type="entry name" value="COLLAPSIN RESPONSE MEDIATOR PROTEIN"/>
    <property type="match status" value="1"/>
</dbReference>
<dbReference type="PANTHER" id="PTHR11647">
    <property type="entry name" value="HYDRANTOINASE/DIHYDROPYRIMIDINASE FAMILY MEMBER"/>
    <property type="match status" value="1"/>
</dbReference>
<dbReference type="AlphaFoldDB" id="A0A418NGH1"/>
<feature type="region of interest" description="Disordered" evidence="1">
    <location>
        <begin position="521"/>
        <end position="545"/>
    </location>
</feature>
<dbReference type="SUPFAM" id="SSF51556">
    <property type="entry name" value="Metallo-dependent hydrolases"/>
    <property type="match status" value="1"/>
</dbReference>
<keyword evidence="2" id="KW-0732">Signal</keyword>
<dbReference type="GO" id="GO:0016810">
    <property type="term" value="F:hydrolase activity, acting on carbon-nitrogen (but not peptide) bonds"/>
    <property type="evidence" value="ECO:0007669"/>
    <property type="project" value="InterPro"/>
</dbReference>
<evidence type="ECO:0000313" key="4">
    <source>
        <dbReference type="EMBL" id="RIV77159.1"/>
    </source>
</evidence>
<feature type="chain" id="PRO_5019519477" evidence="2">
    <location>
        <begin position="24"/>
        <end position="545"/>
    </location>
</feature>
<dbReference type="InterPro" id="IPR013108">
    <property type="entry name" value="Amidohydro_3"/>
</dbReference>
<dbReference type="InterPro" id="IPR018228">
    <property type="entry name" value="DNase_TatD-rel_CS"/>
</dbReference>
<dbReference type="Proteomes" id="UP000285092">
    <property type="component" value="Unassembled WGS sequence"/>
</dbReference>
<dbReference type="Gene3D" id="2.30.40.10">
    <property type="entry name" value="Urease, subunit C, domain 1"/>
    <property type="match status" value="1"/>
</dbReference>
<accession>A0A418NGH1</accession>
<dbReference type="RefSeq" id="WP_119514237.1">
    <property type="nucleotide sequence ID" value="NZ_QXFK01000018.1"/>
</dbReference>
<dbReference type="InterPro" id="IPR050378">
    <property type="entry name" value="Metallo-dep_Hydrolases_sf"/>
</dbReference>
<sequence>MISIRAAAFIAATAFSVSVSATAGNTAPGTVDLLIRGGTVYDGSDSPPFVGDVAITGDRIVAVGPSLDVAAAKVQDAHGMIVSPGFIDAHTHPDSYIRSDDPTDRLNLPWLAQGVSTIVIGVDGSGSFNVANDLATLEASGIGTNVAALVGFATIRTKVIGEVDRTPTPAELKEERALVAKAMCEGAYGFSTGLFYAPQSYSQTDEVVMLAKEAAARGGIYDTHQRDESSYTIGLVSSVDEAIEIGRRAGLPVHFAHLKALGVDVHGQSAAVIERIERARADGIEVTADQYPWTASGSNLQAALVPRWAVDGGYDAMLERFGDSAALSRIKAEMEENLRRRGGKESLLLTATDLPWTGKTLGQMADQWHVSPVDAAIRILSSDVEFDESRNEGSLGRSQLARTASFNMSDGDVEAFMKQPWVVTGSDGSDGHPRQYASFPRKYETYVKERAVLSLGDFIHRSTGATADIYGMAERGYLRPGYFADVLVFDPDEYAPRADYTNPRMPSVGVRSLVVNGTEVLRDGKPTGTAAGRAMRHVPPEGSCS</sequence>
<evidence type="ECO:0000259" key="3">
    <source>
        <dbReference type="Pfam" id="PF07969"/>
    </source>
</evidence>
<feature type="signal peptide" evidence="2">
    <location>
        <begin position="1"/>
        <end position="23"/>
    </location>
</feature>
<reference evidence="4 5" key="1">
    <citation type="submission" date="2018-08" db="EMBL/GenBank/DDBJ databases">
        <title>Altererythrobacter sp.Ery1 and Ery12, the genome sequencing of novel strains in genus Alterythrobacter.</title>
        <authorList>
            <person name="Cheng H."/>
            <person name="Wu Y.-H."/>
            <person name="Fang C."/>
            <person name="Xu X.-W."/>
        </authorList>
    </citation>
    <scope>NUCLEOTIDE SEQUENCE [LARGE SCALE GENOMIC DNA]</scope>
    <source>
        <strain evidence="4 5">Ery1</strain>
    </source>
</reference>
<dbReference type="Gene3D" id="3.20.20.140">
    <property type="entry name" value="Metal-dependent hydrolases"/>
    <property type="match status" value="2"/>
</dbReference>
<dbReference type="SUPFAM" id="SSF51338">
    <property type="entry name" value="Composite domain of metallo-dependent hydrolases"/>
    <property type="match status" value="1"/>
</dbReference>
<protein>
    <submittedName>
        <fullName evidence="4">D-aminoacylase</fullName>
    </submittedName>
</protein>
<dbReference type="EMBL" id="QXFK01000018">
    <property type="protein sequence ID" value="RIV77159.1"/>
    <property type="molecule type" value="Genomic_DNA"/>
</dbReference>
<feature type="domain" description="Amidohydrolase 3" evidence="3">
    <location>
        <begin position="73"/>
        <end position="520"/>
    </location>
</feature>
<dbReference type="InterPro" id="IPR032466">
    <property type="entry name" value="Metal_Hydrolase"/>
</dbReference>
<evidence type="ECO:0000256" key="1">
    <source>
        <dbReference type="SAM" id="MobiDB-lite"/>
    </source>
</evidence>
<dbReference type="InterPro" id="IPR011059">
    <property type="entry name" value="Metal-dep_hydrolase_composite"/>
</dbReference>
<name>A0A418NGH1_9SPHN</name>
<dbReference type="Pfam" id="PF07969">
    <property type="entry name" value="Amidohydro_3"/>
    <property type="match status" value="1"/>
</dbReference>
<dbReference type="OrthoDB" id="9766983at2"/>
<evidence type="ECO:0000313" key="5">
    <source>
        <dbReference type="Proteomes" id="UP000285092"/>
    </source>
</evidence>
<dbReference type="PROSITE" id="PS01137">
    <property type="entry name" value="TATD_1"/>
    <property type="match status" value="1"/>
</dbReference>
<organism evidence="4 5">
    <name type="scientific">Pelagerythrobacter aerophilus</name>
    <dbReference type="NCBI Taxonomy" id="2306995"/>
    <lineage>
        <taxon>Bacteria</taxon>
        <taxon>Pseudomonadati</taxon>
        <taxon>Pseudomonadota</taxon>
        <taxon>Alphaproteobacteria</taxon>
        <taxon>Sphingomonadales</taxon>
        <taxon>Erythrobacteraceae</taxon>
        <taxon>Pelagerythrobacter</taxon>
    </lineage>
</organism>
<comment type="caution">
    <text evidence="4">The sequence shown here is derived from an EMBL/GenBank/DDBJ whole genome shotgun (WGS) entry which is preliminary data.</text>
</comment>
<gene>
    <name evidence="4" type="ORF">D2V04_13785</name>
</gene>
<keyword evidence="5" id="KW-1185">Reference proteome</keyword>
<proteinExistence type="predicted"/>
<evidence type="ECO:0000256" key="2">
    <source>
        <dbReference type="SAM" id="SignalP"/>
    </source>
</evidence>